<evidence type="ECO:0008006" key="8">
    <source>
        <dbReference type="Google" id="ProtNLM"/>
    </source>
</evidence>
<dbReference type="InterPro" id="IPR036291">
    <property type="entry name" value="NAD(P)-bd_dom_sf"/>
</dbReference>
<feature type="domain" description="UDP-glucose/GDP-mannose dehydrogenase N-terminal" evidence="6">
    <location>
        <begin position="2"/>
        <end position="107"/>
    </location>
</feature>
<evidence type="ECO:0000259" key="4">
    <source>
        <dbReference type="Pfam" id="PF00984"/>
    </source>
</evidence>
<dbReference type="Pfam" id="PF03721">
    <property type="entry name" value="UDPG_MGDP_dh_N"/>
    <property type="match status" value="1"/>
</dbReference>
<feature type="non-terminal residue" evidence="7">
    <location>
        <position position="1"/>
    </location>
</feature>
<dbReference type="PANTHER" id="PTHR43491:SF2">
    <property type="entry name" value="UDP-N-ACETYL-D-MANNOSAMINE DEHYDROGENASE"/>
    <property type="match status" value="1"/>
</dbReference>
<proteinExistence type="inferred from homology"/>
<dbReference type="PIRSF" id="PIRSF500136">
    <property type="entry name" value="UDP_ManNAc_DH"/>
    <property type="match status" value="1"/>
</dbReference>
<dbReference type="Gene3D" id="3.40.50.720">
    <property type="entry name" value="NAD(P)-binding Rossmann-like Domain"/>
    <property type="match status" value="2"/>
</dbReference>
<dbReference type="GO" id="GO:0000271">
    <property type="term" value="P:polysaccharide biosynthetic process"/>
    <property type="evidence" value="ECO:0007669"/>
    <property type="project" value="InterPro"/>
</dbReference>
<keyword evidence="2" id="KW-0560">Oxidoreductase</keyword>
<dbReference type="SUPFAM" id="SSF51735">
    <property type="entry name" value="NAD(P)-binding Rossmann-fold domains"/>
    <property type="match status" value="1"/>
</dbReference>
<dbReference type="GO" id="GO:0051287">
    <property type="term" value="F:NAD binding"/>
    <property type="evidence" value="ECO:0007669"/>
    <property type="project" value="InterPro"/>
</dbReference>
<gene>
    <name evidence="7" type="ORF">METZ01_LOCUS393041</name>
</gene>
<dbReference type="Pfam" id="PF00984">
    <property type="entry name" value="UDPG_MGDP_dh"/>
    <property type="match status" value="1"/>
</dbReference>
<dbReference type="InterPro" id="IPR028359">
    <property type="entry name" value="UDP_ManNAc/GlcNAc_DH"/>
</dbReference>
<dbReference type="InterPro" id="IPR001732">
    <property type="entry name" value="UDP-Glc/GDP-Man_DH_N"/>
</dbReference>
<dbReference type="PIRSF" id="PIRSF000124">
    <property type="entry name" value="UDPglc_GDPman_dh"/>
    <property type="match status" value="1"/>
</dbReference>
<name>A0A382V196_9ZZZZ</name>
<dbReference type="InterPro" id="IPR014026">
    <property type="entry name" value="UDP-Glc/GDP-Man_DH_dimer"/>
</dbReference>
<dbReference type="AlphaFoldDB" id="A0A382V196"/>
<accession>A0A382V196</accession>
<dbReference type="GO" id="GO:0016616">
    <property type="term" value="F:oxidoreductase activity, acting on the CH-OH group of donors, NAD or NADP as acceptor"/>
    <property type="evidence" value="ECO:0007669"/>
    <property type="project" value="InterPro"/>
</dbReference>
<reference evidence="7" key="1">
    <citation type="submission" date="2018-05" db="EMBL/GenBank/DDBJ databases">
        <authorList>
            <person name="Lanie J.A."/>
            <person name="Ng W.-L."/>
            <person name="Kazmierczak K.M."/>
            <person name="Andrzejewski T.M."/>
            <person name="Davidsen T.M."/>
            <person name="Wayne K.J."/>
            <person name="Tettelin H."/>
            <person name="Glass J.I."/>
            <person name="Rusch D."/>
            <person name="Podicherti R."/>
            <person name="Tsui H.-C.T."/>
            <person name="Winkler M.E."/>
        </authorList>
    </citation>
    <scope>NUCLEOTIDE SEQUENCE</scope>
</reference>
<dbReference type="Pfam" id="PF03720">
    <property type="entry name" value="UDPG_MGDP_dh_C"/>
    <property type="match status" value="1"/>
</dbReference>
<protein>
    <recommendedName>
        <fullName evidence="8">UDP-glucose/GDP-mannose dehydrogenase C-terminal domain-containing protein</fullName>
    </recommendedName>
</protein>
<sequence length="288" mass="31971">SSCNIYINTVPTPIDKHKRPDLSALKKSSKTIGKQLSQDDIVIYESTVYPGATEEVCVPILEKESGLKFNQDFYCGYSPERTNPGDRDHRVANIMKVTSGSTPEVSEIVDSLYKMVITAGTHSVSSIKVAEASKVIENTQRDVNIALVNELALICNRLNIDTEEVLTAAGTKWNFLPFQPGIVGGHCIGVDPYYLTHKAIELGYQPEIILAGRRLNDNMGHFIAEQVVTLMTNKNIPVSNSNVLIMGFAFKENCPDLRNTRVIDLIKVFNSFNCNVSIYDPWVDKSQV</sequence>
<dbReference type="NCBIfam" id="TIGR03026">
    <property type="entry name" value="NDP-sugDHase"/>
    <property type="match status" value="1"/>
</dbReference>
<dbReference type="InterPro" id="IPR014027">
    <property type="entry name" value="UDP-Glc/GDP-Man_DH_C"/>
</dbReference>
<comment type="similarity">
    <text evidence="1">Belongs to the UDP-glucose/GDP-mannose dehydrogenase family.</text>
</comment>
<keyword evidence="3" id="KW-0520">NAD</keyword>
<dbReference type="EMBL" id="UINC01148356">
    <property type="protein sequence ID" value="SVD40187.1"/>
    <property type="molecule type" value="Genomic_DNA"/>
</dbReference>
<evidence type="ECO:0000313" key="7">
    <source>
        <dbReference type="EMBL" id="SVD40187.1"/>
    </source>
</evidence>
<organism evidence="7">
    <name type="scientific">marine metagenome</name>
    <dbReference type="NCBI Taxonomy" id="408172"/>
    <lineage>
        <taxon>unclassified sequences</taxon>
        <taxon>metagenomes</taxon>
        <taxon>ecological metagenomes</taxon>
    </lineage>
</organism>
<dbReference type="SUPFAM" id="SSF52413">
    <property type="entry name" value="UDP-glucose/GDP-mannose dehydrogenase C-terminal domain"/>
    <property type="match status" value="1"/>
</dbReference>
<dbReference type="InterPro" id="IPR017476">
    <property type="entry name" value="UDP-Glc/GDP-Man"/>
</dbReference>
<dbReference type="PANTHER" id="PTHR43491">
    <property type="entry name" value="UDP-N-ACETYL-D-MANNOSAMINE DEHYDROGENASE"/>
    <property type="match status" value="1"/>
</dbReference>
<evidence type="ECO:0000256" key="1">
    <source>
        <dbReference type="ARBA" id="ARBA00006601"/>
    </source>
</evidence>
<evidence type="ECO:0000259" key="6">
    <source>
        <dbReference type="Pfam" id="PF03721"/>
    </source>
</evidence>
<feature type="non-terminal residue" evidence="7">
    <location>
        <position position="288"/>
    </location>
</feature>
<feature type="domain" description="UDP-glucose/GDP-mannose dehydrogenase dimerisation" evidence="4">
    <location>
        <begin position="129"/>
        <end position="217"/>
    </location>
</feature>
<dbReference type="SUPFAM" id="SSF48179">
    <property type="entry name" value="6-phosphogluconate dehydrogenase C-terminal domain-like"/>
    <property type="match status" value="1"/>
</dbReference>
<feature type="domain" description="UDP-glucose/GDP-mannose dehydrogenase C-terminal" evidence="5">
    <location>
        <begin position="244"/>
        <end position="287"/>
    </location>
</feature>
<evidence type="ECO:0000256" key="3">
    <source>
        <dbReference type="ARBA" id="ARBA00023027"/>
    </source>
</evidence>
<dbReference type="InterPro" id="IPR036220">
    <property type="entry name" value="UDP-Glc/GDP-Man_DH_C_sf"/>
</dbReference>
<evidence type="ECO:0000259" key="5">
    <source>
        <dbReference type="Pfam" id="PF03720"/>
    </source>
</evidence>
<evidence type="ECO:0000256" key="2">
    <source>
        <dbReference type="ARBA" id="ARBA00023002"/>
    </source>
</evidence>
<dbReference type="GO" id="GO:0016628">
    <property type="term" value="F:oxidoreductase activity, acting on the CH-CH group of donors, NAD or NADP as acceptor"/>
    <property type="evidence" value="ECO:0007669"/>
    <property type="project" value="InterPro"/>
</dbReference>
<dbReference type="InterPro" id="IPR008927">
    <property type="entry name" value="6-PGluconate_DH-like_C_sf"/>
</dbReference>